<dbReference type="InterPro" id="IPR021773">
    <property type="entry name" value="TPC11"/>
</dbReference>
<gene>
    <name evidence="4" type="ORF">Daus18300_003043</name>
</gene>
<dbReference type="Pfam" id="PF11817">
    <property type="entry name" value="Foie-gras_1"/>
    <property type="match status" value="1"/>
</dbReference>
<evidence type="ECO:0000259" key="3">
    <source>
        <dbReference type="Pfam" id="PF11817"/>
    </source>
</evidence>
<sequence>MDEYPPCSLDHCLPLAVILGLPAKYAQESSLDSQYKDGATLIRSEPPPVEGDQVGALIQHIRDTDASGLPWNGKDTSNIKYKFRFRTTGRTYLLPPKLARLPDDFEIPPSQAVLHSPFSPLSPTANLYPDGLIDHAWLKKHQELVPSVFVCLYSLTADATLATLHDNKIKTDIGVLRNAIAQSGCKSKLAVIVLVDNNHGVQERLENIRRGSGLDAKSFFAAPTDASPDELGRIMENALTTLYAQAIEYYRDHGRRVKKKRGRGAAPQPTVPPTSGTSQTLSLPGWHVRYDFKSAVFAEYRQEMDVALRSFEQAYENLLSSEVMEIIPSWSPRWNQTRFLADVIAVRCIRCLLWNDQHTAAVRRWERHRERIADFVDRQGHGTNNYGWEAWEARWAVVMANLVEKADIPDFDHSAVSIYLPPEKSAQAERLQPWEMLHHPGYWYRLAARHTFARRRFAFKMPEDDRRSPSESPASKLASKAFRYDSYMCPEPFDELPLARSGVNHSQIILDYLLSAQSYFIKKQQQRLAAEVSLECAKELAAVKDWANVVTILRPFWDDMSFRRDGWPEITEDMCWVLRAAAVDTAQADLVVSIDWELLNNRFKKHPKWHYNLTKSLDGVDAPRPSIELNDELGTSFIMPSFVFRHEEGKAGLTCQAQLSITSNAVSGSAPITLESIILRFDGSIKPILLTHTQDRIADESSRGPVSLHVVSLAEATMETEQETQTPGDLGGQLHLSGTSDLTLTPGRTSVFEMNIPLREPGDASASSLKFAVKYDAFALTYTTNVQKAGTGHSWHTVRSSRRIARTHPQSIRVLPRPPKMEIKEVDFLEQYYTNEVIELCFDILNEEEVDATVKLDVAVLSEEPPNFKLKFGDGEEKRALADGEECTLQGAPLGLIKSSESSRVTLVLTGAERTAAYTVTLKASYSLVTDAATSIIQSATFRINVASPFEANYELLPRLHPDPWPSLFDHEGIQNPSASTSGASNGLAQAWCLVTRYASFASEELLVLDLDVEVQPAHGLQCQTSKRKALPPDGLQVNPKTIEETQFDVAVKRASLDERNPTGLDVSFIIKWARSGADVGVANRTVLAVPRLPIFTMEPRVLASVSYAEKDGQVDQTTVLLDITIENPSNHFLTFGLTMDPSDEFAFSGAKQTTLNLLPISRRTMTYRLVPLVEGGSWIRPTLTVKDKYFQKVLRIIPTEGMKDDKEGVLIWVPLAAGEMDKD</sequence>
<feature type="domain" description="Trafficking protein particle complex subunit 11" evidence="3">
    <location>
        <begin position="333"/>
        <end position="600"/>
    </location>
</feature>
<name>A0ABR3XIR1_9PEZI</name>
<protein>
    <recommendedName>
        <fullName evidence="6">Trafficking protein particle complex subunit 11</fullName>
    </recommendedName>
</protein>
<comment type="caution">
    <text evidence="4">The sequence shown here is derived from an EMBL/GenBank/DDBJ whole genome shotgun (WGS) entry which is preliminary data.</text>
</comment>
<feature type="region of interest" description="Disordered" evidence="1">
    <location>
        <begin position="257"/>
        <end position="280"/>
    </location>
</feature>
<evidence type="ECO:0000313" key="5">
    <source>
        <dbReference type="Proteomes" id="UP001583177"/>
    </source>
</evidence>
<reference evidence="4 5" key="1">
    <citation type="journal article" date="2024" name="IMA Fungus">
        <title>IMA Genome - F19 : A genome assembly and annotation guide to empower mycologists, including annotated draft genome sequences of Ceratocystis pirilliformis, Diaporthe australafricana, Fusarium ophioides, Paecilomyces lecythidis, and Sporothrix stenoceras.</title>
        <authorList>
            <person name="Aylward J."/>
            <person name="Wilson A.M."/>
            <person name="Visagie C.M."/>
            <person name="Spraker J."/>
            <person name="Barnes I."/>
            <person name="Buitendag C."/>
            <person name="Ceriani C."/>
            <person name="Del Mar Angel L."/>
            <person name="du Plessis D."/>
            <person name="Fuchs T."/>
            <person name="Gasser K."/>
            <person name="Kramer D."/>
            <person name="Li W."/>
            <person name="Munsamy K."/>
            <person name="Piso A."/>
            <person name="Price J.L."/>
            <person name="Sonnekus B."/>
            <person name="Thomas C."/>
            <person name="van der Nest A."/>
            <person name="van Dijk A."/>
            <person name="van Heerden A."/>
            <person name="van Vuuren N."/>
            <person name="Yilmaz N."/>
            <person name="Duong T.A."/>
            <person name="van der Merwe N.A."/>
            <person name="Wingfield M.J."/>
            <person name="Wingfield B.D."/>
        </authorList>
    </citation>
    <scope>NUCLEOTIDE SEQUENCE [LARGE SCALE GENOMIC DNA]</scope>
    <source>
        <strain evidence="4 5">CMW 18300</strain>
    </source>
</reference>
<keyword evidence="5" id="KW-1185">Reference proteome</keyword>
<evidence type="ECO:0000259" key="2">
    <source>
        <dbReference type="Pfam" id="PF07919"/>
    </source>
</evidence>
<organism evidence="4 5">
    <name type="scientific">Diaporthe australafricana</name>
    <dbReference type="NCBI Taxonomy" id="127596"/>
    <lineage>
        <taxon>Eukaryota</taxon>
        <taxon>Fungi</taxon>
        <taxon>Dikarya</taxon>
        <taxon>Ascomycota</taxon>
        <taxon>Pezizomycotina</taxon>
        <taxon>Sordariomycetes</taxon>
        <taxon>Sordariomycetidae</taxon>
        <taxon>Diaporthales</taxon>
        <taxon>Diaporthaceae</taxon>
        <taxon>Diaporthe</taxon>
    </lineage>
</organism>
<evidence type="ECO:0008006" key="6">
    <source>
        <dbReference type="Google" id="ProtNLM"/>
    </source>
</evidence>
<accession>A0ABR3XIR1</accession>
<evidence type="ECO:0000313" key="4">
    <source>
        <dbReference type="EMBL" id="KAL1875852.1"/>
    </source>
</evidence>
<evidence type="ECO:0000256" key="1">
    <source>
        <dbReference type="SAM" id="MobiDB-lite"/>
    </source>
</evidence>
<dbReference type="EMBL" id="JAWRVE010000018">
    <property type="protein sequence ID" value="KAL1875852.1"/>
    <property type="molecule type" value="Genomic_DNA"/>
</dbReference>
<dbReference type="PANTHER" id="PTHR14374">
    <property type="entry name" value="FOIE GRAS"/>
    <property type="match status" value="1"/>
</dbReference>
<proteinExistence type="predicted"/>
<dbReference type="Proteomes" id="UP001583177">
    <property type="component" value="Unassembled WGS sequence"/>
</dbReference>
<dbReference type="Pfam" id="PF07919">
    <property type="entry name" value="Gryzun"/>
    <property type="match status" value="1"/>
</dbReference>
<dbReference type="InterPro" id="IPR012880">
    <property type="entry name" value="Gryzun"/>
</dbReference>
<feature type="domain" description="Gryzun putative trafficking through Golgi" evidence="2">
    <location>
        <begin position="627"/>
        <end position="1215"/>
    </location>
</feature>
<dbReference type="PANTHER" id="PTHR14374:SF0">
    <property type="entry name" value="TRAFFICKING PROTEIN PARTICLE COMPLEX SUBUNIT 11"/>
    <property type="match status" value="1"/>
</dbReference>